<evidence type="ECO:0000256" key="1">
    <source>
        <dbReference type="SAM" id="MobiDB-lite"/>
    </source>
</evidence>
<name>A0A8J1JRE5_XENTR</name>
<evidence type="ECO:0000313" key="4">
    <source>
        <dbReference type="Xenbase" id="XB-GENE-29091559"/>
    </source>
</evidence>
<dbReference type="Xenbase" id="XB-GENE-29091559">
    <property type="gene designation" value="LOC116406503"/>
</dbReference>
<evidence type="ECO:0000313" key="2">
    <source>
        <dbReference type="Proteomes" id="UP000008143"/>
    </source>
</evidence>
<proteinExistence type="predicted"/>
<dbReference type="Proteomes" id="UP000008143">
    <property type="component" value="Chromosome 6"/>
</dbReference>
<dbReference type="RefSeq" id="XP_031760467.1">
    <property type="nucleotide sequence ID" value="XM_031904607.1"/>
</dbReference>
<evidence type="ECO:0000313" key="3">
    <source>
        <dbReference type="RefSeq" id="XP_031760467.1"/>
    </source>
</evidence>
<dbReference type="AGR" id="Xenbase:XB-GENE-29091559"/>
<feature type="region of interest" description="Disordered" evidence="1">
    <location>
        <begin position="72"/>
        <end position="98"/>
    </location>
</feature>
<dbReference type="AlphaFoldDB" id="A0A8J1JRE5"/>
<sequence>MESILPNFITSPEDMEIIMDVPKELWTLEDLQLQESDGTEQYLSPTINPMGISPKQHDVSQETPLIISQEATHKGQEVQPSDLHPWTYGPPSKGQSSILTELPSWQESTLKGEDAEPTKAHHSVDTFLPKGQHQPSDSLPFFPHNGIKGHSISFSSQIAEEGYPLKLPGWTSPSPLEVLERPFTMIPLWTELNSETSTSNRASVSRADFPNLQEDVTMSEASSLFENNKSLRVPSLPPLMIATVVRTTTPSLHDTSSVLTPTISNSNVALGEEERSTQRFPWPPSTTRRMPDIPTVVQSSSIPGLSRTLLPQEVQSVSADGHKASLSTHMQSSQIQTYGRLSRGT</sequence>
<dbReference type="GeneID" id="116406503"/>
<organism evidence="2 3">
    <name type="scientific">Xenopus tropicalis</name>
    <name type="common">Western clawed frog</name>
    <name type="synonym">Silurana tropicalis</name>
    <dbReference type="NCBI Taxonomy" id="8364"/>
    <lineage>
        <taxon>Eukaryota</taxon>
        <taxon>Metazoa</taxon>
        <taxon>Chordata</taxon>
        <taxon>Craniata</taxon>
        <taxon>Vertebrata</taxon>
        <taxon>Euteleostomi</taxon>
        <taxon>Amphibia</taxon>
        <taxon>Batrachia</taxon>
        <taxon>Anura</taxon>
        <taxon>Pipoidea</taxon>
        <taxon>Pipidae</taxon>
        <taxon>Xenopodinae</taxon>
        <taxon>Xenopus</taxon>
        <taxon>Silurana</taxon>
    </lineage>
</organism>
<dbReference type="KEGG" id="xtr:116406503"/>
<accession>A0A8J1JRE5</accession>
<dbReference type="OMA" id="MIPLWTE"/>
<feature type="region of interest" description="Disordered" evidence="1">
    <location>
        <begin position="324"/>
        <end position="345"/>
    </location>
</feature>
<dbReference type="OrthoDB" id="9902153at2759"/>
<gene>
    <name evidence="3 4" type="primary">LOC116406503</name>
</gene>
<protein>
    <submittedName>
        <fullName evidence="3">Uncharacterized protein LOC116406503</fullName>
    </submittedName>
</protein>
<feature type="region of interest" description="Disordered" evidence="1">
    <location>
        <begin position="271"/>
        <end position="291"/>
    </location>
</feature>
<reference evidence="3" key="1">
    <citation type="submission" date="2025-08" db="UniProtKB">
        <authorList>
            <consortium name="RefSeq"/>
        </authorList>
    </citation>
    <scope>IDENTIFICATION</scope>
    <source>
        <strain evidence="3">Nigerian</strain>
        <tissue evidence="3">Liver and blood</tissue>
    </source>
</reference>
<keyword evidence="2" id="KW-1185">Reference proteome</keyword>
<feature type="compositionally biased region" description="Polar residues" evidence="1">
    <location>
        <begin position="325"/>
        <end position="345"/>
    </location>
</feature>